<sequence>MESRVGSLEVKPAGARLLTLPSRLPGRERRVHGPGSIGNNPGPGVMVVHGSQPPTKGSNSYSMIVSQLTPFQHPVVSFGPTSFTISREEAVHFVVLQSSLAGDTRTKFISTGT</sequence>
<feature type="compositionally biased region" description="Polar residues" evidence="1">
    <location>
        <begin position="52"/>
        <end position="61"/>
    </location>
</feature>
<keyword evidence="3" id="KW-1185">Reference proteome</keyword>
<dbReference type="Proteomes" id="UP000762676">
    <property type="component" value="Unassembled WGS sequence"/>
</dbReference>
<proteinExistence type="predicted"/>
<feature type="compositionally biased region" description="Low complexity" evidence="1">
    <location>
        <begin position="33"/>
        <end position="44"/>
    </location>
</feature>
<evidence type="ECO:0000256" key="1">
    <source>
        <dbReference type="SAM" id="MobiDB-lite"/>
    </source>
</evidence>
<gene>
    <name evidence="2" type="ORF">ElyMa_003997700</name>
</gene>
<organism evidence="2 3">
    <name type="scientific">Elysia marginata</name>
    <dbReference type="NCBI Taxonomy" id="1093978"/>
    <lineage>
        <taxon>Eukaryota</taxon>
        <taxon>Metazoa</taxon>
        <taxon>Spiralia</taxon>
        <taxon>Lophotrochozoa</taxon>
        <taxon>Mollusca</taxon>
        <taxon>Gastropoda</taxon>
        <taxon>Heterobranchia</taxon>
        <taxon>Euthyneura</taxon>
        <taxon>Panpulmonata</taxon>
        <taxon>Sacoglossa</taxon>
        <taxon>Placobranchoidea</taxon>
        <taxon>Plakobranchidae</taxon>
        <taxon>Elysia</taxon>
    </lineage>
</organism>
<feature type="region of interest" description="Disordered" evidence="1">
    <location>
        <begin position="23"/>
        <end position="61"/>
    </location>
</feature>
<accession>A0AAV4FZ04</accession>
<reference evidence="2 3" key="1">
    <citation type="journal article" date="2021" name="Elife">
        <title>Chloroplast acquisition without the gene transfer in kleptoplastic sea slugs, Plakobranchus ocellatus.</title>
        <authorList>
            <person name="Maeda T."/>
            <person name="Takahashi S."/>
            <person name="Yoshida T."/>
            <person name="Shimamura S."/>
            <person name="Takaki Y."/>
            <person name="Nagai Y."/>
            <person name="Toyoda A."/>
            <person name="Suzuki Y."/>
            <person name="Arimoto A."/>
            <person name="Ishii H."/>
            <person name="Satoh N."/>
            <person name="Nishiyama T."/>
            <person name="Hasebe M."/>
            <person name="Maruyama T."/>
            <person name="Minagawa J."/>
            <person name="Obokata J."/>
            <person name="Shigenobu S."/>
        </authorList>
    </citation>
    <scope>NUCLEOTIDE SEQUENCE [LARGE SCALE GENOMIC DNA]</scope>
</reference>
<protein>
    <submittedName>
        <fullName evidence="2">Uncharacterized protein</fullName>
    </submittedName>
</protein>
<dbReference type="AlphaFoldDB" id="A0AAV4FZ04"/>
<evidence type="ECO:0000313" key="3">
    <source>
        <dbReference type="Proteomes" id="UP000762676"/>
    </source>
</evidence>
<name>A0AAV4FZ04_9GAST</name>
<evidence type="ECO:0000313" key="2">
    <source>
        <dbReference type="EMBL" id="GFR78568.1"/>
    </source>
</evidence>
<dbReference type="EMBL" id="BMAT01008133">
    <property type="protein sequence ID" value="GFR78568.1"/>
    <property type="molecule type" value="Genomic_DNA"/>
</dbReference>
<comment type="caution">
    <text evidence="2">The sequence shown here is derived from an EMBL/GenBank/DDBJ whole genome shotgun (WGS) entry which is preliminary data.</text>
</comment>